<dbReference type="PANTHER" id="PTHR13234:SF8">
    <property type="entry name" value="GAMMA-INTERFERON-INDUCIBLE LYSOSOMAL THIOL REDUCTASE"/>
    <property type="match status" value="1"/>
</dbReference>
<comment type="caution">
    <text evidence="6">The sequence shown here is derived from an EMBL/GenBank/DDBJ whole genome shotgun (WGS) entry which is preliminary data.</text>
</comment>
<dbReference type="Pfam" id="PF03227">
    <property type="entry name" value="GILT"/>
    <property type="match status" value="1"/>
</dbReference>
<proteinExistence type="inferred from homology"/>
<dbReference type="OrthoDB" id="958254at2759"/>
<evidence type="ECO:0000256" key="3">
    <source>
        <dbReference type="ARBA" id="ARBA00022525"/>
    </source>
</evidence>
<accession>A0A2A2KSV9</accession>
<name>A0A2A2KSV9_9BILA</name>
<gene>
    <name evidence="6" type="ORF">WR25_26777</name>
</gene>
<dbReference type="Proteomes" id="UP000218231">
    <property type="component" value="Unassembled WGS sequence"/>
</dbReference>
<organism evidence="6 7">
    <name type="scientific">Diploscapter pachys</name>
    <dbReference type="NCBI Taxonomy" id="2018661"/>
    <lineage>
        <taxon>Eukaryota</taxon>
        <taxon>Metazoa</taxon>
        <taxon>Ecdysozoa</taxon>
        <taxon>Nematoda</taxon>
        <taxon>Chromadorea</taxon>
        <taxon>Rhabditida</taxon>
        <taxon>Rhabditina</taxon>
        <taxon>Rhabditomorpha</taxon>
        <taxon>Rhabditoidea</taxon>
        <taxon>Rhabditidae</taxon>
        <taxon>Diploscapter</taxon>
    </lineage>
</organism>
<dbReference type="AlphaFoldDB" id="A0A2A2KSV9"/>
<evidence type="ECO:0000256" key="5">
    <source>
        <dbReference type="ARBA" id="ARBA00023180"/>
    </source>
</evidence>
<dbReference type="InterPro" id="IPR004911">
    <property type="entry name" value="Interferon-induced_GILT"/>
</dbReference>
<keyword evidence="3" id="KW-0964">Secreted</keyword>
<comment type="similarity">
    <text evidence="2">Belongs to the GILT family.</text>
</comment>
<comment type="subcellular location">
    <subcellularLocation>
        <location evidence="1">Secreted</location>
    </subcellularLocation>
</comment>
<protein>
    <recommendedName>
        <fullName evidence="8">Saposin A-type domain-containing protein</fullName>
    </recommendedName>
</protein>
<dbReference type="EMBL" id="LIAE01007801">
    <property type="protein sequence ID" value="PAV76883.1"/>
    <property type="molecule type" value="Genomic_DNA"/>
</dbReference>
<dbReference type="GO" id="GO:0016671">
    <property type="term" value="F:oxidoreductase activity, acting on a sulfur group of donors, disulfide as acceptor"/>
    <property type="evidence" value="ECO:0007669"/>
    <property type="project" value="InterPro"/>
</dbReference>
<reference evidence="6 7" key="1">
    <citation type="journal article" date="2017" name="Curr. Biol.">
        <title>Genome architecture and evolution of a unichromosomal asexual nematode.</title>
        <authorList>
            <person name="Fradin H."/>
            <person name="Zegar C."/>
            <person name="Gutwein M."/>
            <person name="Lucas J."/>
            <person name="Kovtun M."/>
            <person name="Corcoran D."/>
            <person name="Baugh L.R."/>
            <person name="Kiontke K."/>
            <person name="Gunsalus K."/>
            <person name="Fitch D.H."/>
            <person name="Piano F."/>
        </authorList>
    </citation>
    <scope>NUCLEOTIDE SEQUENCE [LARGE SCALE GENOMIC DNA]</scope>
    <source>
        <strain evidence="6">PF1309</strain>
    </source>
</reference>
<sequence>MNAALSKECGFDTLCQRYTNTTYDKRINITVFTEGYCRYCRHFFVDILYPKVYQKLKNIVNIEIVPYGNSKIVNGKIQCQHGEEECKVDKFESCVIDKLPSQDKFMPLLNCTLKLINPKIPFVSVYQRCFRKVSVPETARRRIMQVFSCYNSAEGYALQLKAARRTTAAWPERHWGVPHIIVNGISIHTQPFYMNIDAMICTWYNGKSKPKYCSEIL</sequence>
<dbReference type="STRING" id="2018661.A0A2A2KSV9"/>
<evidence type="ECO:0000256" key="2">
    <source>
        <dbReference type="ARBA" id="ARBA00005679"/>
    </source>
</evidence>
<evidence type="ECO:0000313" key="6">
    <source>
        <dbReference type="EMBL" id="PAV76883.1"/>
    </source>
</evidence>
<evidence type="ECO:0000256" key="1">
    <source>
        <dbReference type="ARBA" id="ARBA00004613"/>
    </source>
</evidence>
<keyword evidence="7" id="KW-1185">Reference proteome</keyword>
<keyword evidence="5" id="KW-0325">Glycoprotein</keyword>
<evidence type="ECO:0008006" key="8">
    <source>
        <dbReference type="Google" id="ProtNLM"/>
    </source>
</evidence>
<dbReference type="PANTHER" id="PTHR13234">
    <property type="entry name" value="GAMMA-INTERFERON INDUCIBLE LYSOSOMAL THIOL REDUCTASE GILT"/>
    <property type="match status" value="1"/>
</dbReference>
<dbReference type="GO" id="GO:0005576">
    <property type="term" value="C:extracellular region"/>
    <property type="evidence" value="ECO:0007669"/>
    <property type="project" value="UniProtKB-SubCell"/>
</dbReference>
<evidence type="ECO:0000313" key="7">
    <source>
        <dbReference type="Proteomes" id="UP000218231"/>
    </source>
</evidence>
<evidence type="ECO:0000256" key="4">
    <source>
        <dbReference type="ARBA" id="ARBA00022729"/>
    </source>
</evidence>
<keyword evidence="4" id="KW-0732">Signal</keyword>